<feature type="signal peptide" evidence="1">
    <location>
        <begin position="1"/>
        <end position="20"/>
    </location>
</feature>
<dbReference type="Proteomes" id="UP001314170">
    <property type="component" value="Unassembled WGS sequence"/>
</dbReference>
<dbReference type="GO" id="GO:0000398">
    <property type="term" value="P:mRNA splicing, via spliceosome"/>
    <property type="evidence" value="ECO:0007669"/>
    <property type="project" value="InterPro"/>
</dbReference>
<dbReference type="AlphaFoldDB" id="A0AAV1R9N2"/>
<comment type="caution">
    <text evidence="2">The sequence shown here is derived from an EMBL/GenBank/DDBJ whole genome shotgun (WGS) entry which is preliminary data.</text>
</comment>
<keyword evidence="1" id="KW-0732">Signal</keyword>
<organism evidence="2 3">
    <name type="scientific">Dovyalis caffra</name>
    <dbReference type="NCBI Taxonomy" id="77055"/>
    <lineage>
        <taxon>Eukaryota</taxon>
        <taxon>Viridiplantae</taxon>
        <taxon>Streptophyta</taxon>
        <taxon>Embryophyta</taxon>
        <taxon>Tracheophyta</taxon>
        <taxon>Spermatophyta</taxon>
        <taxon>Magnoliopsida</taxon>
        <taxon>eudicotyledons</taxon>
        <taxon>Gunneridae</taxon>
        <taxon>Pentapetalae</taxon>
        <taxon>rosids</taxon>
        <taxon>fabids</taxon>
        <taxon>Malpighiales</taxon>
        <taxon>Salicaceae</taxon>
        <taxon>Flacourtieae</taxon>
        <taxon>Dovyalis</taxon>
    </lineage>
</organism>
<protein>
    <submittedName>
        <fullName evidence="2">Uncharacterized protein</fullName>
    </submittedName>
</protein>
<reference evidence="2 3" key="1">
    <citation type="submission" date="2024-01" db="EMBL/GenBank/DDBJ databases">
        <authorList>
            <person name="Waweru B."/>
        </authorList>
    </citation>
    <scope>NUCLEOTIDE SEQUENCE [LARGE SCALE GENOMIC DNA]</scope>
</reference>
<name>A0AAV1R9N2_9ROSI</name>
<proteinExistence type="predicted"/>
<dbReference type="EMBL" id="CAWUPB010000913">
    <property type="protein sequence ID" value="CAK7330277.1"/>
    <property type="molecule type" value="Genomic_DNA"/>
</dbReference>
<dbReference type="InterPro" id="IPR017862">
    <property type="entry name" value="SKI-int_prot_SKIP"/>
</dbReference>
<keyword evidence="3" id="KW-1185">Reference proteome</keyword>
<sequence>MEIAISVRKLLLLLIGDGRGGEVMYDERSFNQEKGMDTGFGIDDQYNVYDSGLFTSRNPFSTLYRPKKDVDAELSTRQAVEFDKDAQDSDLLGLDQLLKKG</sequence>
<evidence type="ECO:0000256" key="1">
    <source>
        <dbReference type="SAM" id="SignalP"/>
    </source>
</evidence>
<evidence type="ECO:0000313" key="3">
    <source>
        <dbReference type="Proteomes" id="UP001314170"/>
    </source>
</evidence>
<gene>
    <name evidence="2" type="ORF">DCAF_LOCUS7874</name>
</gene>
<feature type="chain" id="PRO_5043684982" evidence="1">
    <location>
        <begin position="21"/>
        <end position="101"/>
    </location>
</feature>
<dbReference type="GO" id="GO:0005681">
    <property type="term" value="C:spliceosomal complex"/>
    <property type="evidence" value="ECO:0007669"/>
    <property type="project" value="InterPro"/>
</dbReference>
<evidence type="ECO:0000313" key="2">
    <source>
        <dbReference type="EMBL" id="CAK7330277.1"/>
    </source>
</evidence>
<accession>A0AAV1R9N2</accession>
<dbReference type="PANTHER" id="PTHR12096">
    <property type="entry name" value="NUCLEAR PROTEIN SKIP-RELATED"/>
    <property type="match status" value="1"/>
</dbReference>